<comment type="catalytic activity">
    <reaction evidence="1">
        <text>ATP + protein L-histidine = ADP + protein N-phospho-L-histidine.</text>
        <dbReference type="EC" id="2.7.13.3"/>
    </reaction>
</comment>
<keyword evidence="13" id="KW-1185">Reference proteome</keyword>
<keyword evidence="5" id="KW-0238">DNA-binding</keyword>
<dbReference type="SUPFAM" id="SSF55874">
    <property type="entry name" value="ATPase domain of HSP90 chaperone/DNA topoisomerase II/histidine kinase"/>
    <property type="match status" value="1"/>
</dbReference>
<protein>
    <recommendedName>
        <fullName evidence="2">histidine kinase</fullName>
        <ecNumber evidence="2">2.7.13.3</ecNumber>
    </recommendedName>
</protein>
<evidence type="ECO:0000256" key="4">
    <source>
        <dbReference type="ARBA" id="ARBA00023015"/>
    </source>
</evidence>
<dbReference type="RefSeq" id="WP_377586592.1">
    <property type="nucleotide sequence ID" value="NZ_JBHTKA010000016.1"/>
</dbReference>
<evidence type="ECO:0000256" key="6">
    <source>
        <dbReference type="ARBA" id="ARBA00023163"/>
    </source>
</evidence>
<dbReference type="PROSITE" id="PS50109">
    <property type="entry name" value="HIS_KIN"/>
    <property type="match status" value="1"/>
</dbReference>
<keyword evidence="3 7" id="KW-0597">Phosphoprotein</keyword>
<reference evidence="13" key="1">
    <citation type="journal article" date="2019" name="Int. J. Syst. Evol. Microbiol.">
        <title>The Global Catalogue of Microorganisms (GCM) 10K type strain sequencing project: providing services to taxonomists for standard genome sequencing and annotation.</title>
        <authorList>
            <consortium name="The Broad Institute Genomics Platform"/>
            <consortium name="The Broad Institute Genome Sequencing Center for Infectious Disease"/>
            <person name="Wu L."/>
            <person name="Ma J."/>
        </authorList>
    </citation>
    <scope>NUCLEOTIDE SEQUENCE [LARGE SCALE GENOMIC DNA]</scope>
    <source>
        <strain evidence="13">CCUG 58938</strain>
    </source>
</reference>
<evidence type="ECO:0000256" key="8">
    <source>
        <dbReference type="SAM" id="SignalP"/>
    </source>
</evidence>
<evidence type="ECO:0000256" key="5">
    <source>
        <dbReference type="ARBA" id="ARBA00023125"/>
    </source>
</evidence>
<dbReference type="SMART" id="SM00448">
    <property type="entry name" value="REC"/>
    <property type="match status" value="1"/>
</dbReference>
<dbReference type="PANTHER" id="PTHR43547">
    <property type="entry name" value="TWO-COMPONENT HISTIDINE KINASE"/>
    <property type="match status" value="1"/>
</dbReference>
<feature type="modified residue" description="4-aspartylphosphate" evidence="7">
    <location>
        <position position="1167"/>
    </location>
</feature>
<evidence type="ECO:0000256" key="7">
    <source>
        <dbReference type="PROSITE-ProRule" id="PRU00169"/>
    </source>
</evidence>
<dbReference type="Proteomes" id="UP001597112">
    <property type="component" value="Unassembled WGS sequence"/>
</dbReference>
<evidence type="ECO:0000313" key="13">
    <source>
        <dbReference type="Proteomes" id="UP001597112"/>
    </source>
</evidence>
<dbReference type="EMBL" id="JBHTKA010000016">
    <property type="protein sequence ID" value="MFD1003664.1"/>
    <property type="molecule type" value="Genomic_DNA"/>
</dbReference>
<dbReference type="Pfam" id="PF07494">
    <property type="entry name" value="Reg_prop"/>
    <property type="match status" value="8"/>
</dbReference>
<dbReference type="SUPFAM" id="SSF47384">
    <property type="entry name" value="Homodimeric domain of signal transducing histidine kinase"/>
    <property type="match status" value="1"/>
</dbReference>
<dbReference type="InterPro" id="IPR005467">
    <property type="entry name" value="His_kinase_dom"/>
</dbReference>
<evidence type="ECO:0000313" key="12">
    <source>
        <dbReference type="EMBL" id="MFD1003664.1"/>
    </source>
</evidence>
<dbReference type="PANTHER" id="PTHR43547:SF2">
    <property type="entry name" value="HYBRID SIGNAL TRANSDUCTION HISTIDINE KINASE C"/>
    <property type="match status" value="1"/>
</dbReference>
<dbReference type="SUPFAM" id="SSF46689">
    <property type="entry name" value="Homeodomain-like"/>
    <property type="match status" value="1"/>
</dbReference>
<dbReference type="PROSITE" id="PS01124">
    <property type="entry name" value="HTH_ARAC_FAMILY_2"/>
    <property type="match status" value="1"/>
</dbReference>
<evidence type="ECO:0000259" key="9">
    <source>
        <dbReference type="PROSITE" id="PS01124"/>
    </source>
</evidence>
<accession>A0ABW3KBZ4</accession>
<dbReference type="PROSITE" id="PS50110">
    <property type="entry name" value="RESPONSE_REGULATORY"/>
    <property type="match status" value="1"/>
</dbReference>
<dbReference type="CDD" id="cd16922">
    <property type="entry name" value="HATPase_EvgS-ArcB-TorS-like"/>
    <property type="match status" value="1"/>
</dbReference>
<dbReference type="InterPro" id="IPR011123">
    <property type="entry name" value="Y_Y_Y"/>
</dbReference>
<dbReference type="InterPro" id="IPR013783">
    <property type="entry name" value="Ig-like_fold"/>
</dbReference>
<dbReference type="InterPro" id="IPR011110">
    <property type="entry name" value="Reg_prop"/>
</dbReference>
<dbReference type="InterPro" id="IPR003961">
    <property type="entry name" value="FN3_dom"/>
</dbReference>
<dbReference type="Pfam" id="PF07495">
    <property type="entry name" value="Y_Y_Y"/>
    <property type="match status" value="1"/>
</dbReference>
<dbReference type="Pfam" id="PF02518">
    <property type="entry name" value="HATPase_c"/>
    <property type="match status" value="1"/>
</dbReference>
<dbReference type="Gene3D" id="3.30.565.10">
    <property type="entry name" value="Histidine kinase-like ATPase, C-terminal domain"/>
    <property type="match status" value="1"/>
</dbReference>
<dbReference type="Pfam" id="PF00512">
    <property type="entry name" value="HisKA"/>
    <property type="match status" value="1"/>
</dbReference>
<evidence type="ECO:0000256" key="3">
    <source>
        <dbReference type="ARBA" id="ARBA00022553"/>
    </source>
</evidence>
<evidence type="ECO:0000256" key="2">
    <source>
        <dbReference type="ARBA" id="ARBA00012438"/>
    </source>
</evidence>
<dbReference type="SUPFAM" id="SSF101898">
    <property type="entry name" value="NHL repeat"/>
    <property type="match status" value="1"/>
</dbReference>
<dbReference type="Gene3D" id="3.40.50.2300">
    <property type="match status" value="1"/>
</dbReference>
<dbReference type="CDD" id="cd00063">
    <property type="entry name" value="FN3"/>
    <property type="match status" value="1"/>
</dbReference>
<dbReference type="InterPro" id="IPR001789">
    <property type="entry name" value="Sig_transdc_resp-reg_receiver"/>
</dbReference>
<dbReference type="SUPFAM" id="SSF63829">
    <property type="entry name" value="Calcium-dependent phosphotriesterase"/>
    <property type="match status" value="1"/>
</dbReference>
<feature type="domain" description="Response regulatory" evidence="11">
    <location>
        <begin position="1119"/>
        <end position="1234"/>
    </location>
</feature>
<gene>
    <name evidence="12" type="ORF">ACFQ21_30340</name>
</gene>
<dbReference type="CDD" id="cd00082">
    <property type="entry name" value="HisKA"/>
    <property type="match status" value="1"/>
</dbReference>
<dbReference type="SUPFAM" id="SSF52172">
    <property type="entry name" value="CheY-like"/>
    <property type="match status" value="1"/>
</dbReference>
<dbReference type="InterPro" id="IPR003661">
    <property type="entry name" value="HisK_dim/P_dom"/>
</dbReference>
<dbReference type="InterPro" id="IPR018062">
    <property type="entry name" value="HTH_AraC-typ_CS"/>
</dbReference>
<evidence type="ECO:0000259" key="10">
    <source>
        <dbReference type="PROSITE" id="PS50109"/>
    </source>
</evidence>
<dbReference type="CDD" id="cd17574">
    <property type="entry name" value="REC_OmpR"/>
    <property type="match status" value="1"/>
</dbReference>
<evidence type="ECO:0000259" key="11">
    <source>
        <dbReference type="PROSITE" id="PS50110"/>
    </source>
</evidence>
<evidence type="ECO:0000256" key="1">
    <source>
        <dbReference type="ARBA" id="ARBA00000085"/>
    </source>
</evidence>
<dbReference type="Gene3D" id="1.10.10.60">
    <property type="entry name" value="Homeodomain-like"/>
    <property type="match status" value="2"/>
</dbReference>
<keyword evidence="4" id="KW-0805">Transcription regulation</keyword>
<dbReference type="InterPro" id="IPR015943">
    <property type="entry name" value="WD40/YVTN_repeat-like_dom_sf"/>
</dbReference>
<dbReference type="PROSITE" id="PS00041">
    <property type="entry name" value="HTH_ARAC_FAMILY_1"/>
    <property type="match status" value="1"/>
</dbReference>
<feature type="domain" description="Histidine kinase" evidence="10">
    <location>
        <begin position="872"/>
        <end position="1091"/>
    </location>
</feature>
<dbReference type="Pfam" id="PF12833">
    <property type="entry name" value="HTH_18"/>
    <property type="match status" value="1"/>
</dbReference>
<feature type="chain" id="PRO_5047187001" description="histidine kinase" evidence="8">
    <location>
        <begin position="23"/>
        <end position="1370"/>
    </location>
</feature>
<dbReference type="Pfam" id="PF00072">
    <property type="entry name" value="Response_reg"/>
    <property type="match status" value="1"/>
</dbReference>
<dbReference type="SMART" id="SM00388">
    <property type="entry name" value="HisKA"/>
    <property type="match status" value="1"/>
</dbReference>
<dbReference type="InterPro" id="IPR036097">
    <property type="entry name" value="HisK_dim/P_sf"/>
</dbReference>
<dbReference type="PRINTS" id="PR00344">
    <property type="entry name" value="BCTRLSENSOR"/>
</dbReference>
<feature type="signal peptide" evidence="8">
    <location>
        <begin position="1"/>
        <end position="22"/>
    </location>
</feature>
<dbReference type="InterPro" id="IPR004358">
    <property type="entry name" value="Sig_transdc_His_kin-like_C"/>
</dbReference>
<name>A0ABW3KBZ4_9BACT</name>
<dbReference type="Gene3D" id="2.60.40.10">
    <property type="entry name" value="Immunoglobulins"/>
    <property type="match status" value="1"/>
</dbReference>
<organism evidence="12 13">
    <name type="scientific">Ohtaekwangia kribbensis</name>
    <dbReference type="NCBI Taxonomy" id="688913"/>
    <lineage>
        <taxon>Bacteria</taxon>
        <taxon>Pseudomonadati</taxon>
        <taxon>Bacteroidota</taxon>
        <taxon>Cytophagia</taxon>
        <taxon>Cytophagales</taxon>
        <taxon>Fulvivirgaceae</taxon>
        <taxon>Ohtaekwangia</taxon>
    </lineage>
</organism>
<dbReference type="SMART" id="SM00387">
    <property type="entry name" value="HATPase_c"/>
    <property type="match status" value="1"/>
</dbReference>
<dbReference type="EC" id="2.7.13.3" evidence="2"/>
<dbReference type="InterPro" id="IPR003594">
    <property type="entry name" value="HATPase_dom"/>
</dbReference>
<dbReference type="SMART" id="SM00342">
    <property type="entry name" value="HTH_ARAC"/>
    <property type="match status" value="1"/>
</dbReference>
<proteinExistence type="predicted"/>
<dbReference type="InterPro" id="IPR011006">
    <property type="entry name" value="CheY-like_superfamily"/>
</dbReference>
<keyword evidence="6" id="KW-0804">Transcription</keyword>
<dbReference type="Gene3D" id="1.10.287.130">
    <property type="match status" value="1"/>
</dbReference>
<dbReference type="InterPro" id="IPR009057">
    <property type="entry name" value="Homeodomain-like_sf"/>
</dbReference>
<dbReference type="InterPro" id="IPR036890">
    <property type="entry name" value="HATPase_C_sf"/>
</dbReference>
<dbReference type="Gene3D" id="2.130.10.10">
    <property type="entry name" value="YVTN repeat-like/Quinoprotein amine dehydrogenase"/>
    <property type="match status" value="2"/>
</dbReference>
<dbReference type="InterPro" id="IPR018060">
    <property type="entry name" value="HTH_AraC"/>
</dbReference>
<comment type="caution">
    <text evidence="12">The sequence shown here is derived from an EMBL/GenBank/DDBJ whole genome shotgun (WGS) entry which is preliminary data.</text>
</comment>
<feature type="domain" description="HTH araC/xylS-type" evidence="9">
    <location>
        <begin position="1266"/>
        <end position="1365"/>
    </location>
</feature>
<sequence length="1370" mass="157858">MPARVLVFCLFILVLSHHCVRAQNGQYRFSHLDVNQGLSNSQVKTFLKDSRGFLWIGTISGLNRFDGSTLKIFRNDPRDTTTLLDNDIYRIFEDPSGRIWVYTYAGMCIYDPATEKFTRNVYRVLREYNMPEGFLTEILKDREGNFWFLHNTGRLYKYIPAQKKTISVLQHDTDTTLAHSNPIFSIAKGANCLWLLHRNGMLEKLDVQSLHILYRNLTFHQQNKNETPEYSLTADNDGDLWIYFVNTNNGVYHFRTSEKKIYHFNKTSSPVHLNTDIIRGVVQDNKGLIWIATDHGGVNVINKKDFSVHYILHNTEDERSLSQNSIQTMYKDYDGFIWIGTYKRGANYYHENVIRFRLFRHSTSNKNSLPFNDINCFAEDDDGNIWIGTNGGGLIKYDRKTEHFTQYTHEPGNPNTIGSNVIVSMFFDSYKKLWIGTYYGGLNSFDGRNFTRYRHSADPKSISDDNIWEIFEDSQRQLWIGTLKSGIDVFDRDSKTFRHYPSIQFHLDSSVHSTYIPAIVEDAEKNIWIGTGYGIDFYDRKTGKFTHYLNDVNNPKSLGHNNVFSILDDGKGTIWIGTKEGLNLFDKKTKTFRALRQEDGLPHNTVLTLLQDSGGNLWMSTPQGLSNLILRRKPDGTIASFRFKNYDESDGLQGKSFNEGAAYKTRKGELIFGGANGFNLFKPEDIVLNDKKPVVRFTGLQIFNKEVKIGEKVKGSVILDKSITLTPGIRLAHSDNVFSIEFTSLNYFLPEKSRYKYKLEGFNKEWLATDGNSRRVTFTNLDPGEYTLRVKASNNDGIWNDEGTSMKIVILPPFWKTKTAFVLYIFLVMAALLVTRKLIQQRERLKFIIEQERQEAQRMHELDMMKLRFFTNVSHEFRTPLTLILAPVEKLMKAASEEQRTQFQLIHRNARRLLNLVNQLLDFRKLEVQEIKFNPSEGDIVRFIRETTFSFSDMSEKKDVSLDFKTSVDSLETIFDRDKLEKILFNLLSNAFKFTPGNGNITVTINEVHGEEGKWLEIRVTDTGIGIPLDQQEKIFERFFQHDLPGSMVNQGSGIGLSITKEFIRIHGGNITVTSEPGKGSCFTVTIPVKDVTAHEVPAALEEAEIPEWEAELQSDKPSILLIEDNEDFRFYLKDNLRLHYKIIEARNGKEGWNQALSTLPDLIVSDVMMPEMNGIELCKKIKNDPRVSHIPVILLTARTAEEQKMEGFESGADDYITKPFNFEILQSRVRNLIHQREAFQKDFRRQIEVKASDVNITSLDEKLIQRAIKCVEDNISDTAFSVETLSHELGMSRVHLYKKLLALTGKSPIEFIRVIRLQQAAQLLEKSQLTVSEVAYKVGFNNPKYFTKYFKEEYKMLPSAYAVSKRSKE</sequence>
<keyword evidence="8" id="KW-0732">Signal</keyword>